<evidence type="ECO:0000256" key="5">
    <source>
        <dbReference type="ARBA" id="ARBA00022692"/>
    </source>
</evidence>
<feature type="transmembrane region" description="Helical" evidence="9">
    <location>
        <begin position="537"/>
        <end position="556"/>
    </location>
</feature>
<proteinExistence type="inferred from homology"/>
<evidence type="ECO:0000256" key="6">
    <source>
        <dbReference type="ARBA" id="ARBA00022989"/>
    </source>
</evidence>
<feature type="transmembrane region" description="Helical" evidence="9">
    <location>
        <begin position="895"/>
        <end position="916"/>
    </location>
</feature>
<dbReference type="InterPro" id="IPR004763">
    <property type="entry name" value="CusA-like"/>
</dbReference>
<evidence type="ECO:0000256" key="3">
    <source>
        <dbReference type="ARBA" id="ARBA00022448"/>
    </source>
</evidence>
<dbReference type="PANTHER" id="PTHR32063:SF24">
    <property type="entry name" value="CATION EFFLUX SYSTEM (ACRB_ACRD_ACRF FAMILY)"/>
    <property type="match status" value="1"/>
</dbReference>
<evidence type="ECO:0000256" key="9">
    <source>
        <dbReference type="SAM" id="Phobius"/>
    </source>
</evidence>
<dbReference type="GO" id="GO:0005886">
    <property type="term" value="C:plasma membrane"/>
    <property type="evidence" value="ECO:0007669"/>
    <property type="project" value="UniProtKB-SubCell"/>
</dbReference>
<dbReference type="PRINTS" id="PR00702">
    <property type="entry name" value="ACRIFLAVINRP"/>
</dbReference>
<dbReference type="Pfam" id="PF00873">
    <property type="entry name" value="ACR_tran"/>
    <property type="match status" value="1"/>
</dbReference>
<dbReference type="SUPFAM" id="SSF82693">
    <property type="entry name" value="Multidrug efflux transporter AcrB pore domain, PN1, PN2, PC1 and PC2 subdomains"/>
    <property type="match status" value="2"/>
</dbReference>
<dbReference type="KEGG" id="nti:DNFV4_04197"/>
<feature type="transmembrane region" description="Helical" evidence="9">
    <location>
        <begin position="450"/>
        <end position="467"/>
    </location>
</feature>
<dbReference type="AlphaFoldDB" id="A0AA86N3C8"/>
<feature type="transmembrane region" description="Helical" evidence="9">
    <location>
        <begin position="370"/>
        <end position="388"/>
    </location>
</feature>
<feature type="transmembrane region" description="Helical" evidence="9">
    <location>
        <begin position="928"/>
        <end position="948"/>
    </location>
</feature>
<feature type="transmembrane region" description="Helical" evidence="9">
    <location>
        <begin position="1000"/>
        <end position="1023"/>
    </location>
</feature>
<keyword evidence="3" id="KW-0813">Transport</keyword>
<keyword evidence="11" id="KW-1185">Reference proteome</keyword>
<dbReference type="Gene3D" id="3.30.70.1430">
    <property type="entry name" value="Multidrug efflux transporter AcrB pore domain"/>
    <property type="match status" value="2"/>
</dbReference>
<feature type="transmembrane region" description="Helical" evidence="9">
    <location>
        <begin position="968"/>
        <end position="988"/>
    </location>
</feature>
<dbReference type="RefSeq" id="WP_289271190.1">
    <property type="nucleotide sequence ID" value="NZ_OX365700.1"/>
</dbReference>
<dbReference type="GO" id="GO:0008324">
    <property type="term" value="F:monoatomic cation transmembrane transporter activity"/>
    <property type="evidence" value="ECO:0007669"/>
    <property type="project" value="InterPro"/>
</dbReference>
<dbReference type="Gene3D" id="3.30.70.1320">
    <property type="entry name" value="Multidrug efflux transporter AcrB pore domain like"/>
    <property type="match status" value="1"/>
</dbReference>
<evidence type="ECO:0000256" key="1">
    <source>
        <dbReference type="ARBA" id="ARBA00004651"/>
    </source>
</evidence>
<comment type="subcellular location">
    <subcellularLocation>
        <location evidence="1">Cell membrane</location>
        <topology evidence="1">Multi-pass membrane protein</topology>
    </subcellularLocation>
</comment>
<gene>
    <name evidence="10" type="ORF">DNFV4_04197</name>
</gene>
<protein>
    <submittedName>
        <fullName evidence="10">Cation efflux system protein CzcA</fullName>
    </submittedName>
</protein>
<keyword evidence="5 9" id="KW-0812">Transmembrane</keyword>
<sequence length="1057" mass="115311">MIAAILTFSLRQRLLIIGLACFLAVLGLHAFQKIPIDAFPDVTTVQVQVAVQVPGQSPADVERFVTIPIEIQLTGLPGLVEIRSMSKFGLAQLTVVFRDDIDVYFARQVVLERLIEVKGRLPAGIEPIMVPVTTGLGEVYQYYLDGPAPGGRPEARAEQLMAMRTVQDWVIRPLLKGQPGVIEINSLGGFVKQYQVIVDPDRLRKYNLALEDIFEAVARNNQNTGGNILERHEEKFIVRGIGLIRTLADLETIVVKEAHGTPVLVRDIADVQIGHAVRHGAALVNGQEVVAGIVLMLRGSNARDVVTAVKEKVDEIHQKGLLPDGIRIIPFYDRIDLITAALRTVYDALIEGIGLLLLMSIPFLGNFRAAFIVTCILFLTPLVSFIVMDRVGLSANLMTLGGMAIAIGEIADGSIVVVENAHRYLTERTVSVRDRLVIVFEAAQEVARPIAFSILILLVVFLPLLTLHGMEGKMFQPLAYTMVIALLVSLVLSLTLTPVLCSLILKSGFQEDMAVLRWLKARYLPVLRWALSRRTQVLTIALTLFLVTLGLVPFLGREFVPILFEGALTPQIIRHPSVSLPHSIELERQVHEALLTFPEVQSIVSKIGRSEIATTPEEPNESDPVVSLAPQSAWTSAATKDGLVELMRRRLADIPGIAILMSQPIQERVDELISGIRTEVAVKIFGEDLSLLKDKAEQVVAILKTIDGVKDVKMEQLFGQSYLTVSIDRSKIARHGINVADVQALIATAVGGMPATQVYEGERRFDLVLRFPPGARSTPAAIGNILVRDPTGVPIPLSDLAAIEMKEGPALISREDLRRRIAIGFNIMDRDVASVVAEAQRKIAADVDLPNGYRVTWGGAFENMQRAMDRLLIVVPVTIALIFLLLFSSLTSLRYAALIILNVPLALIGGVLALWVTGEYISVPASLGFIDLFGVAVGNGIVLLSHIHELRQQGLPHEEAVTTGCLHRLRPVIMTALTTLLGLLPLAFAQGIGAEVQRPLAVVVIGGVLSSTLLTLIVLPALFRWFEEPGLSATPAVPPSPERTRPETSEEITASSR</sequence>
<dbReference type="NCBIfam" id="TIGR00914">
    <property type="entry name" value="2A0601"/>
    <property type="match status" value="1"/>
</dbReference>
<reference evidence="10" key="1">
    <citation type="submission" date="2022-10" db="EMBL/GenBank/DDBJ databases">
        <authorList>
            <person name="Koch H."/>
        </authorList>
    </citation>
    <scope>NUCLEOTIDE SEQUENCE</scope>
    <source>
        <strain evidence="10">DNF</strain>
    </source>
</reference>
<comment type="similarity">
    <text evidence="2">Belongs to the resistance-nodulation-cell division (RND) (TC 2.A.6) family.</text>
</comment>
<name>A0AA86N3C8_9BACT</name>
<keyword evidence="6 9" id="KW-1133">Transmembrane helix</keyword>
<accession>A0AA86N3C8</accession>
<keyword evidence="4" id="KW-1003">Cell membrane</keyword>
<dbReference type="Gene3D" id="1.20.1640.10">
    <property type="entry name" value="Multidrug efflux transporter AcrB transmembrane domain"/>
    <property type="match status" value="2"/>
</dbReference>
<dbReference type="SUPFAM" id="SSF82714">
    <property type="entry name" value="Multidrug efflux transporter AcrB TolC docking domain, DN and DC subdomains"/>
    <property type="match status" value="2"/>
</dbReference>
<evidence type="ECO:0000256" key="8">
    <source>
        <dbReference type="SAM" id="MobiDB-lite"/>
    </source>
</evidence>
<evidence type="ECO:0000256" key="4">
    <source>
        <dbReference type="ARBA" id="ARBA00022475"/>
    </source>
</evidence>
<feature type="transmembrane region" description="Helical" evidence="9">
    <location>
        <begin position="871"/>
        <end position="889"/>
    </location>
</feature>
<dbReference type="Gene3D" id="3.30.70.1440">
    <property type="entry name" value="Multidrug efflux transporter AcrB pore domain"/>
    <property type="match status" value="1"/>
</dbReference>
<dbReference type="EMBL" id="OX365700">
    <property type="protein sequence ID" value="CAI4033755.1"/>
    <property type="molecule type" value="Genomic_DNA"/>
</dbReference>
<feature type="region of interest" description="Disordered" evidence="8">
    <location>
        <begin position="1031"/>
        <end position="1057"/>
    </location>
</feature>
<organism evidence="10 11">
    <name type="scientific">Nitrospira tepida</name>
    <dbReference type="NCBI Taxonomy" id="2973512"/>
    <lineage>
        <taxon>Bacteria</taxon>
        <taxon>Pseudomonadati</taxon>
        <taxon>Nitrospirota</taxon>
        <taxon>Nitrospiria</taxon>
        <taxon>Nitrospirales</taxon>
        <taxon>Nitrospiraceae</taxon>
        <taxon>Nitrospira</taxon>
    </lineage>
</organism>
<keyword evidence="7 9" id="KW-0472">Membrane</keyword>
<feature type="transmembrane region" description="Helical" evidence="9">
    <location>
        <begin position="479"/>
        <end position="505"/>
    </location>
</feature>
<evidence type="ECO:0000256" key="2">
    <source>
        <dbReference type="ARBA" id="ARBA00010942"/>
    </source>
</evidence>
<dbReference type="Gene3D" id="3.30.2090.10">
    <property type="entry name" value="Multidrug efflux transporter AcrB TolC docking domain, DN and DC subdomains"/>
    <property type="match status" value="2"/>
</dbReference>
<dbReference type="PANTHER" id="PTHR32063">
    <property type="match status" value="1"/>
</dbReference>
<dbReference type="GO" id="GO:0042910">
    <property type="term" value="F:xenobiotic transmembrane transporter activity"/>
    <property type="evidence" value="ECO:0007669"/>
    <property type="project" value="TreeGrafter"/>
</dbReference>
<dbReference type="InterPro" id="IPR027463">
    <property type="entry name" value="AcrB_DN_DC_subdom"/>
</dbReference>
<dbReference type="Proteomes" id="UP001179121">
    <property type="component" value="Chromosome"/>
</dbReference>
<evidence type="ECO:0000313" key="10">
    <source>
        <dbReference type="EMBL" id="CAI4033755.1"/>
    </source>
</evidence>
<dbReference type="SUPFAM" id="SSF82866">
    <property type="entry name" value="Multidrug efflux transporter AcrB transmembrane domain"/>
    <property type="match status" value="2"/>
</dbReference>
<evidence type="ECO:0000313" key="11">
    <source>
        <dbReference type="Proteomes" id="UP001179121"/>
    </source>
</evidence>
<dbReference type="InterPro" id="IPR001036">
    <property type="entry name" value="Acrflvin-R"/>
</dbReference>
<evidence type="ECO:0000256" key="7">
    <source>
        <dbReference type="ARBA" id="ARBA00023136"/>
    </source>
</evidence>